<dbReference type="Proteomes" id="UP000027778">
    <property type="component" value="Unassembled WGS sequence"/>
</dbReference>
<evidence type="ECO:0000256" key="2">
    <source>
        <dbReference type="SAM" id="Phobius"/>
    </source>
</evidence>
<evidence type="ECO:0000313" key="3">
    <source>
        <dbReference type="EMBL" id="KEK22649.1"/>
    </source>
</evidence>
<dbReference type="AlphaFoldDB" id="A0A073K5S9"/>
<keyword evidence="2" id="KW-1133">Transmembrane helix</keyword>
<evidence type="ECO:0000313" key="4">
    <source>
        <dbReference type="Proteomes" id="UP000027778"/>
    </source>
</evidence>
<reference evidence="3 4" key="1">
    <citation type="submission" date="2014-06" db="EMBL/GenBank/DDBJ databases">
        <title>Draft genome sequence of Bacillus gaemokensis JCM 15801 (MCCC 1A00707).</title>
        <authorList>
            <person name="Lai Q."/>
            <person name="Liu Y."/>
            <person name="Shao Z."/>
        </authorList>
    </citation>
    <scope>NUCLEOTIDE SEQUENCE [LARGE SCALE GENOMIC DNA]</scope>
    <source>
        <strain evidence="3 4">JCM 15801</strain>
    </source>
</reference>
<comment type="caution">
    <text evidence="3">The sequence shown here is derived from an EMBL/GenBank/DDBJ whole genome shotgun (WGS) entry which is preliminary data.</text>
</comment>
<dbReference type="OrthoDB" id="9910386at2"/>
<evidence type="ECO:0000256" key="1">
    <source>
        <dbReference type="SAM" id="MobiDB-lite"/>
    </source>
</evidence>
<feature type="compositionally biased region" description="Basic and acidic residues" evidence="1">
    <location>
        <begin position="1"/>
        <end position="11"/>
    </location>
</feature>
<gene>
    <name evidence="3" type="ORF">BAGA_16905</name>
</gene>
<feature type="transmembrane region" description="Helical" evidence="2">
    <location>
        <begin position="52"/>
        <end position="70"/>
    </location>
</feature>
<dbReference type="EMBL" id="JOTM01000027">
    <property type="protein sequence ID" value="KEK22649.1"/>
    <property type="molecule type" value="Genomic_DNA"/>
</dbReference>
<protein>
    <submittedName>
        <fullName evidence="3">ECF-type sigma factor negative effector</fullName>
    </submittedName>
</protein>
<name>A0A073K5S9_9BACI</name>
<organism evidence="3 4">
    <name type="scientific">Bacillus gaemokensis</name>
    <dbReference type="NCBI Taxonomy" id="574375"/>
    <lineage>
        <taxon>Bacteria</taxon>
        <taxon>Bacillati</taxon>
        <taxon>Bacillota</taxon>
        <taxon>Bacilli</taxon>
        <taxon>Bacillales</taxon>
        <taxon>Bacillaceae</taxon>
        <taxon>Bacillus</taxon>
        <taxon>Bacillus cereus group</taxon>
    </lineage>
</organism>
<proteinExistence type="predicted"/>
<feature type="region of interest" description="Disordered" evidence="1">
    <location>
        <begin position="1"/>
        <end position="22"/>
    </location>
</feature>
<keyword evidence="2" id="KW-0472">Membrane</keyword>
<dbReference type="RefSeq" id="WP_033677038.1">
    <property type="nucleotide sequence ID" value="NZ_JOTM01000027.1"/>
</dbReference>
<sequence length="275" mass="31968">MSTDRKPDWYKKLQNGPMKKRGDKEEFIRKIKQSIHKTEGEYQEKYRRPFRINVLAATVICTFAIVLVNFQQSWFGSNKQSVQSSTQIEVKMKDESTEDQSLKQFMNELNQKLSVKDTNVLHDIINEEIIFKGEKYNKNERKSYEGILNNLQVALAMGGEFINDTKSLYKIPSGLAESNQNKNEHYLYGTVVGEKTKIFAQPQNNSRVVYHASNEMVKAWMPAKIRGSGYIKVTTMNGYTGYVEESRISTDIEYSFTFEKQNDGMWKIKMIDSIW</sequence>
<keyword evidence="2" id="KW-0812">Transmembrane</keyword>
<keyword evidence="4" id="KW-1185">Reference proteome</keyword>
<accession>A0A073K5S9</accession>